<evidence type="ECO:0000313" key="1">
    <source>
        <dbReference type="EMBL" id="MCE7010002.1"/>
    </source>
</evidence>
<organism evidence="1 2">
    <name type="scientific">Kibdelosporangium philippinense</name>
    <dbReference type="NCBI Taxonomy" id="211113"/>
    <lineage>
        <taxon>Bacteria</taxon>
        <taxon>Bacillati</taxon>
        <taxon>Actinomycetota</taxon>
        <taxon>Actinomycetes</taxon>
        <taxon>Pseudonocardiales</taxon>
        <taxon>Pseudonocardiaceae</taxon>
        <taxon>Kibdelosporangium</taxon>
    </lineage>
</organism>
<dbReference type="RefSeq" id="WP_233731487.1">
    <property type="nucleotide sequence ID" value="NZ_JBHMDJ010000127.1"/>
</dbReference>
<sequence length="615" mass="69108">MTVVVTVVNELRQHDSSGKWLGANLFVPDTSARASLTELDLAALEGIDMLADVCRRPEARLDHKTHLVRTGLARRVPPAGLARLASHSEDWGGIEHGELKPLRVLSTRYVDDFDFYENRVAAQLVDRLDEHLRKRLRELALLAAGIADLEEYDRALGNRQSWRKHERTARLIATAVEDRTASTAAIRESADTFTKLRTRLRILFGSTVMRQANRRIRLPLRLVRTNLFVNERRYRKVGELWETWAVHETATADRRREDDAGFFSAYNTYVALLTIRALIILGYALDGDTPLPGVDVPVRLHRNGEVLVCTIDRAGCLTISVEGKALTRVVPLCHNLTAPVPDNTRRKWIDQICSVENAIIVYPGVRDERRQLTPEVWSVLHSSQRGIVPISPVEIEGEERLARALRWPLQAARYVSGYPVVLLSQVKLPDADWYRVGARGKVEILRRPDDAEFAALTTANKSDPPRMRGDNELRHFIDQLDEADRRLAVLNTCPLCPNGRAVMTARPDDTFVCRCDSCSTTWGLNPCGNCHERYPFLWPRNAVVDTEHGDRLDMTAGADLLAEPCAAPSDHPVPRFRCCWCDHCADAPNCGCTPRPGHTFAPPGRSGGDPPKQRR</sequence>
<dbReference type="Proteomes" id="UP001521150">
    <property type="component" value="Unassembled WGS sequence"/>
</dbReference>
<protein>
    <recommendedName>
        <fullName evidence="3">DUF2357 domain-containing protein</fullName>
    </recommendedName>
</protein>
<name>A0ABS8ZVX6_9PSEU</name>
<reference evidence="1 2" key="1">
    <citation type="submission" date="2021-12" db="EMBL/GenBank/DDBJ databases">
        <title>Genome sequence of Kibdelosporangium philippinense ATCC 49844.</title>
        <authorList>
            <person name="Fedorov E.A."/>
            <person name="Omeragic M."/>
            <person name="Shalygina K.F."/>
            <person name="Maclea K.S."/>
        </authorList>
    </citation>
    <scope>NUCLEOTIDE SEQUENCE [LARGE SCALE GENOMIC DNA]</scope>
    <source>
        <strain evidence="1 2">ATCC 49844</strain>
    </source>
</reference>
<accession>A0ABS8ZVX6</accession>
<gene>
    <name evidence="1" type="ORF">LWC34_45430</name>
</gene>
<comment type="caution">
    <text evidence="1">The sequence shown here is derived from an EMBL/GenBank/DDBJ whole genome shotgun (WGS) entry which is preliminary data.</text>
</comment>
<keyword evidence="2" id="KW-1185">Reference proteome</keyword>
<evidence type="ECO:0008006" key="3">
    <source>
        <dbReference type="Google" id="ProtNLM"/>
    </source>
</evidence>
<evidence type="ECO:0000313" key="2">
    <source>
        <dbReference type="Proteomes" id="UP001521150"/>
    </source>
</evidence>
<proteinExistence type="predicted"/>
<dbReference type="EMBL" id="JAJVCN010000004">
    <property type="protein sequence ID" value="MCE7010002.1"/>
    <property type="molecule type" value="Genomic_DNA"/>
</dbReference>